<evidence type="ECO:0000259" key="5">
    <source>
        <dbReference type="PROSITE" id="PS50966"/>
    </source>
</evidence>
<evidence type="ECO:0000256" key="4">
    <source>
        <dbReference type="PROSITE-ProRule" id="PRU00325"/>
    </source>
</evidence>
<evidence type="ECO:0000313" key="6">
    <source>
        <dbReference type="EMBL" id="KAF2536391.1"/>
    </source>
</evidence>
<accession>A0A8S9FTC2</accession>
<protein>
    <recommendedName>
        <fullName evidence="5">SWIM-type domain-containing protein</fullName>
    </recommendedName>
</protein>
<dbReference type="GO" id="GO:0008270">
    <property type="term" value="F:zinc ion binding"/>
    <property type="evidence" value="ECO:0007669"/>
    <property type="project" value="UniProtKB-KW"/>
</dbReference>
<dbReference type="SMART" id="SM00575">
    <property type="entry name" value="ZnF_PMZ"/>
    <property type="match status" value="1"/>
</dbReference>
<evidence type="ECO:0000313" key="7">
    <source>
        <dbReference type="Proteomes" id="UP000712281"/>
    </source>
</evidence>
<sequence>MPISGAIEPFFGASLDALTPLGEFIPDEEGSRGRACRRLYTLTVFRIFQNELVQSYNYLCLKTHGEGAVSRFLVRKESEKHAVTFSASNRSSSCSCQMFEHEGVLCRHILKVFNLLDVRELPSIGVSSRDLKALMVWSLREAASKYIEFGTSSLEKYTLAYEIMREGGKKLCCQR</sequence>
<dbReference type="InterPro" id="IPR007527">
    <property type="entry name" value="Znf_SWIM"/>
</dbReference>
<dbReference type="AlphaFoldDB" id="A0A8S9FTC2"/>
<dbReference type="PROSITE" id="PS50966">
    <property type="entry name" value="ZF_SWIM"/>
    <property type="match status" value="1"/>
</dbReference>
<dbReference type="Pfam" id="PF04434">
    <property type="entry name" value="SWIM"/>
    <property type="match status" value="1"/>
</dbReference>
<keyword evidence="2 4" id="KW-0863">Zinc-finger</keyword>
<evidence type="ECO:0000256" key="3">
    <source>
        <dbReference type="ARBA" id="ARBA00022833"/>
    </source>
</evidence>
<gene>
    <name evidence="6" type="ORF">F2Q68_00022394</name>
</gene>
<keyword evidence="1" id="KW-0479">Metal-binding</keyword>
<reference evidence="6" key="1">
    <citation type="submission" date="2019-12" db="EMBL/GenBank/DDBJ databases">
        <title>Genome sequencing and annotation of Brassica cretica.</title>
        <authorList>
            <person name="Studholme D.J."/>
            <person name="Sarris P.F."/>
        </authorList>
    </citation>
    <scope>NUCLEOTIDE SEQUENCE</scope>
    <source>
        <strain evidence="6">PFS-001/15</strain>
        <tissue evidence="6">Leaf</tissue>
    </source>
</reference>
<organism evidence="6 7">
    <name type="scientific">Brassica cretica</name>
    <name type="common">Mustard</name>
    <dbReference type="NCBI Taxonomy" id="69181"/>
    <lineage>
        <taxon>Eukaryota</taxon>
        <taxon>Viridiplantae</taxon>
        <taxon>Streptophyta</taxon>
        <taxon>Embryophyta</taxon>
        <taxon>Tracheophyta</taxon>
        <taxon>Spermatophyta</taxon>
        <taxon>Magnoliopsida</taxon>
        <taxon>eudicotyledons</taxon>
        <taxon>Gunneridae</taxon>
        <taxon>Pentapetalae</taxon>
        <taxon>rosids</taxon>
        <taxon>malvids</taxon>
        <taxon>Brassicales</taxon>
        <taxon>Brassicaceae</taxon>
        <taxon>Brassiceae</taxon>
        <taxon>Brassica</taxon>
    </lineage>
</organism>
<feature type="domain" description="SWIM-type" evidence="5">
    <location>
        <begin position="81"/>
        <end position="117"/>
    </location>
</feature>
<dbReference type="InterPro" id="IPR006564">
    <property type="entry name" value="Znf_PMZ"/>
</dbReference>
<proteinExistence type="predicted"/>
<dbReference type="EMBL" id="QGKW02002228">
    <property type="protein sequence ID" value="KAF2536391.1"/>
    <property type="molecule type" value="Genomic_DNA"/>
</dbReference>
<dbReference type="PANTHER" id="PTHR47718">
    <property type="entry name" value="OS01G0519700 PROTEIN"/>
    <property type="match status" value="1"/>
</dbReference>
<evidence type="ECO:0000256" key="1">
    <source>
        <dbReference type="ARBA" id="ARBA00022723"/>
    </source>
</evidence>
<dbReference type="OrthoDB" id="747268at2759"/>
<dbReference type="PANTHER" id="PTHR47718:SF7">
    <property type="entry name" value="PROTEIN FAR1-RELATED SEQUENCE"/>
    <property type="match status" value="1"/>
</dbReference>
<keyword evidence="3" id="KW-0862">Zinc</keyword>
<dbReference type="Proteomes" id="UP000712281">
    <property type="component" value="Unassembled WGS sequence"/>
</dbReference>
<name>A0A8S9FTC2_BRACR</name>
<evidence type="ECO:0000256" key="2">
    <source>
        <dbReference type="ARBA" id="ARBA00022771"/>
    </source>
</evidence>
<comment type="caution">
    <text evidence="6">The sequence shown here is derived from an EMBL/GenBank/DDBJ whole genome shotgun (WGS) entry which is preliminary data.</text>
</comment>